<proteinExistence type="predicted"/>
<dbReference type="Pfam" id="PF13970">
    <property type="entry name" value="DUF4221"/>
    <property type="match status" value="1"/>
</dbReference>
<keyword evidence="2" id="KW-1185">Reference proteome</keyword>
<protein>
    <recommendedName>
        <fullName evidence="3">DUF4221 domain-containing protein</fullName>
    </recommendedName>
</protein>
<evidence type="ECO:0008006" key="3">
    <source>
        <dbReference type="Google" id="ProtNLM"/>
    </source>
</evidence>
<dbReference type="PROSITE" id="PS51257">
    <property type="entry name" value="PROKAR_LIPOPROTEIN"/>
    <property type="match status" value="1"/>
</dbReference>
<organism evidence="1 2">
    <name type="scientific">Algoriphagus zhangzhouensis</name>
    <dbReference type="NCBI Taxonomy" id="1073327"/>
    <lineage>
        <taxon>Bacteria</taxon>
        <taxon>Pseudomonadati</taxon>
        <taxon>Bacteroidota</taxon>
        <taxon>Cytophagia</taxon>
        <taxon>Cytophagales</taxon>
        <taxon>Cyclobacteriaceae</taxon>
        <taxon>Algoriphagus</taxon>
    </lineage>
</organism>
<sequence>MKKLTPLFSLLVFFACGEKDENSSGKSDFNFSYSIDTVQVDPGDHLVYITGYMTTATPSLDKKVLYNLNPKSPELEIIDLDALSFQESIPLEKEGPEGIGNYVSDLVVTDQGDFFFIGYESLVKSNPELDQYKRFSFQADKLSGDKLEENEGIDFGAIPSKDGNYFFGTYSVQMFQGKIGGLAVVDLNEMSLKKIPIPELENLVDFNINQYQDGRPMMSTIERIWLNEVDGKLYLTNSTRNEAFIYDPKLDSLFKKEFQSSITDNAKKGLYTKETNSDEEMSKAMKEKNKEVNFNELIYDDTNEKFWRVSSDMDRMIADSVVTKNILTIFDKDLNQIHEEKIDFNITSMLSFFKEGTLYSYINLEDEMGFTLIKPSYE</sequence>
<accession>A0A1M7ZB32</accession>
<dbReference type="STRING" id="1073327.SAMN04488108_1887"/>
<dbReference type="EMBL" id="FRXN01000002">
    <property type="protein sequence ID" value="SHO62115.1"/>
    <property type="molecule type" value="Genomic_DNA"/>
</dbReference>
<dbReference type="InterPro" id="IPR025316">
    <property type="entry name" value="DUF4221"/>
</dbReference>
<evidence type="ECO:0000313" key="1">
    <source>
        <dbReference type="EMBL" id="SHO62115.1"/>
    </source>
</evidence>
<evidence type="ECO:0000313" key="2">
    <source>
        <dbReference type="Proteomes" id="UP000184609"/>
    </source>
</evidence>
<name>A0A1M7ZB32_9BACT</name>
<dbReference type="Proteomes" id="UP000184609">
    <property type="component" value="Unassembled WGS sequence"/>
</dbReference>
<dbReference type="RefSeq" id="WP_073571513.1">
    <property type="nucleotide sequence ID" value="NZ_FRXN01000002.1"/>
</dbReference>
<dbReference type="OrthoDB" id="833511at2"/>
<dbReference type="SUPFAM" id="SSF101898">
    <property type="entry name" value="NHL repeat"/>
    <property type="match status" value="1"/>
</dbReference>
<reference evidence="2" key="1">
    <citation type="submission" date="2016-12" db="EMBL/GenBank/DDBJ databases">
        <authorList>
            <person name="Varghese N."/>
            <person name="Submissions S."/>
        </authorList>
    </citation>
    <scope>NUCLEOTIDE SEQUENCE [LARGE SCALE GENOMIC DNA]</scope>
    <source>
        <strain evidence="2">DSM 25035</strain>
    </source>
</reference>
<gene>
    <name evidence="1" type="ORF">SAMN04488108_1887</name>
</gene>
<dbReference type="AlphaFoldDB" id="A0A1M7ZB32"/>